<reference evidence="3 4" key="1">
    <citation type="submission" date="2023-11" db="EMBL/GenBank/DDBJ databases">
        <title>An acidophilic fungus is an integral part of prey digestion in a carnivorous sundew plant.</title>
        <authorList>
            <person name="Tsai I.J."/>
        </authorList>
    </citation>
    <scope>NUCLEOTIDE SEQUENCE [LARGE SCALE GENOMIC DNA]</scope>
    <source>
        <strain evidence="3">169a</strain>
    </source>
</reference>
<dbReference type="EMBL" id="CP138590">
    <property type="protein sequence ID" value="WPH03959.1"/>
    <property type="molecule type" value="Genomic_DNA"/>
</dbReference>
<evidence type="ECO:0000256" key="2">
    <source>
        <dbReference type="SAM" id="SignalP"/>
    </source>
</evidence>
<feature type="chain" id="PRO_5042828381" evidence="2">
    <location>
        <begin position="18"/>
        <end position="304"/>
    </location>
</feature>
<evidence type="ECO:0000256" key="1">
    <source>
        <dbReference type="SAM" id="MobiDB-lite"/>
    </source>
</evidence>
<dbReference type="Proteomes" id="UP001303373">
    <property type="component" value="Chromosome 11"/>
</dbReference>
<sequence>MFFTRLLLGLLVSGAIAQDDAYDYGQNICFPQSYGNTDDVVFYAPCDAVFAIMQECTSGSPRKQDIGECQGDSEPECLYTFDNATQRACICGSQFFDQLSGCKSCFFSHGLGPLVWEGSWPEDPNAISSSYCAVKSEPTLGFYDVFAQYAEGGDQSASPTFATDGNAQEPTWSDPIGNKTDPALYFTPAVTGANGYHVALHTVMPSSDWSLGSSIRISYSTSNGYFVPTATPDNKAAASSSSTSGRRNGTSASAASLDGSTTGSAQTSSSSYSAKESITMSGMAVQQTAAIAGVLAIGALAIAL</sequence>
<gene>
    <name evidence="3" type="ORF">R9X50_00684200</name>
</gene>
<feature type="compositionally biased region" description="Low complexity" evidence="1">
    <location>
        <begin position="260"/>
        <end position="271"/>
    </location>
</feature>
<dbReference type="AlphaFoldDB" id="A0AAQ3RAA5"/>
<accession>A0AAQ3RAA5</accession>
<feature type="compositionally biased region" description="Low complexity" evidence="1">
    <location>
        <begin position="236"/>
        <end position="253"/>
    </location>
</feature>
<proteinExistence type="predicted"/>
<evidence type="ECO:0000313" key="4">
    <source>
        <dbReference type="Proteomes" id="UP001303373"/>
    </source>
</evidence>
<organism evidence="3 4">
    <name type="scientific">Acrodontium crateriforme</name>
    <dbReference type="NCBI Taxonomy" id="150365"/>
    <lineage>
        <taxon>Eukaryota</taxon>
        <taxon>Fungi</taxon>
        <taxon>Dikarya</taxon>
        <taxon>Ascomycota</taxon>
        <taxon>Pezizomycotina</taxon>
        <taxon>Dothideomycetes</taxon>
        <taxon>Dothideomycetidae</taxon>
        <taxon>Mycosphaerellales</taxon>
        <taxon>Teratosphaeriaceae</taxon>
        <taxon>Acrodontium</taxon>
    </lineage>
</organism>
<feature type="signal peptide" evidence="2">
    <location>
        <begin position="1"/>
        <end position="17"/>
    </location>
</feature>
<feature type="region of interest" description="Disordered" evidence="1">
    <location>
        <begin position="230"/>
        <end position="271"/>
    </location>
</feature>
<evidence type="ECO:0000313" key="3">
    <source>
        <dbReference type="EMBL" id="WPH03959.1"/>
    </source>
</evidence>
<name>A0AAQ3RAA5_9PEZI</name>
<keyword evidence="4" id="KW-1185">Reference proteome</keyword>
<keyword evidence="2" id="KW-0732">Signal</keyword>
<protein>
    <submittedName>
        <fullName evidence="3">Uncharacterized protein</fullName>
    </submittedName>
</protein>